<keyword evidence="3" id="KW-1185">Reference proteome</keyword>
<feature type="domain" description="Cupin type-1" evidence="1">
    <location>
        <begin position="5"/>
        <end position="148"/>
    </location>
</feature>
<dbReference type="PANTHER" id="PTHR31189:SF62">
    <property type="entry name" value="OS01G0976200 PROTEIN"/>
    <property type="match status" value="1"/>
</dbReference>
<organism evidence="2 3">
    <name type="scientific">Rosa chinensis</name>
    <name type="common">China rose</name>
    <dbReference type="NCBI Taxonomy" id="74649"/>
    <lineage>
        <taxon>Eukaryota</taxon>
        <taxon>Viridiplantae</taxon>
        <taxon>Streptophyta</taxon>
        <taxon>Embryophyta</taxon>
        <taxon>Tracheophyta</taxon>
        <taxon>Spermatophyta</taxon>
        <taxon>Magnoliopsida</taxon>
        <taxon>eudicotyledons</taxon>
        <taxon>Gunneridae</taxon>
        <taxon>Pentapetalae</taxon>
        <taxon>rosids</taxon>
        <taxon>fabids</taxon>
        <taxon>Rosales</taxon>
        <taxon>Rosaceae</taxon>
        <taxon>Rosoideae</taxon>
        <taxon>Rosoideae incertae sedis</taxon>
        <taxon>Rosa</taxon>
    </lineage>
</organism>
<dbReference type="Pfam" id="PF00190">
    <property type="entry name" value="Cupin_1"/>
    <property type="match status" value="2"/>
</dbReference>
<dbReference type="InterPro" id="IPR006045">
    <property type="entry name" value="Cupin_1"/>
</dbReference>
<evidence type="ECO:0000259" key="1">
    <source>
        <dbReference type="SMART" id="SM00835"/>
    </source>
</evidence>
<dbReference type="InterPro" id="IPR050253">
    <property type="entry name" value="Seed_Storage-Functional"/>
</dbReference>
<evidence type="ECO:0000313" key="3">
    <source>
        <dbReference type="Proteomes" id="UP000238479"/>
    </source>
</evidence>
<dbReference type="Proteomes" id="UP000238479">
    <property type="component" value="Chromosome 7"/>
</dbReference>
<dbReference type="InterPro" id="IPR011051">
    <property type="entry name" value="RmlC_Cupin_sf"/>
</dbReference>
<dbReference type="EMBL" id="PDCK01000045">
    <property type="protein sequence ID" value="PRQ16557.1"/>
    <property type="molecule type" value="Genomic_DNA"/>
</dbReference>
<gene>
    <name evidence="2" type="ORF">RchiOBHm_Chr7g0185521</name>
</gene>
<evidence type="ECO:0000313" key="2">
    <source>
        <dbReference type="EMBL" id="PRQ16557.1"/>
    </source>
</evidence>
<dbReference type="Gene3D" id="2.60.120.10">
    <property type="entry name" value="Jelly Rolls"/>
    <property type="match status" value="2"/>
</dbReference>
<dbReference type="SMART" id="SM00835">
    <property type="entry name" value="Cupin_1"/>
    <property type="match status" value="1"/>
</dbReference>
<accession>A0A2P6P3P7</accession>
<reference evidence="2 3" key="1">
    <citation type="journal article" date="2018" name="Nat. Genet.">
        <title>The Rosa genome provides new insights in the design of modern roses.</title>
        <authorList>
            <person name="Bendahmane M."/>
        </authorList>
    </citation>
    <scope>NUCLEOTIDE SEQUENCE [LARGE SCALE GENOMIC DNA]</scope>
    <source>
        <strain evidence="3">cv. Old Blush</strain>
    </source>
</reference>
<dbReference type="InterPro" id="IPR014710">
    <property type="entry name" value="RmlC-like_jellyroll"/>
</dbReference>
<sequence>MEIDLTLRLAKKVYGGDGGSYPAWSPSELPMLREGDIGAAQLSLEKDGLALPNYSDFARVAYVLQGNGVVGIVLPEKEEKVTYIVRGSGRVQVVGVHGKKVLETTVTTGNLFIVPRFFIVSKIADPEGFGMVFYHHHSQSNIHSFGWKCWCLEGVISSGA</sequence>
<dbReference type="AlphaFoldDB" id="A0A2P6P3P7"/>
<proteinExistence type="predicted"/>
<dbReference type="SUPFAM" id="SSF51182">
    <property type="entry name" value="RmlC-like cupins"/>
    <property type="match status" value="1"/>
</dbReference>
<dbReference type="STRING" id="74649.A0A2P6P3P7"/>
<dbReference type="PANTHER" id="PTHR31189">
    <property type="entry name" value="OS03G0336100 PROTEIN-RELATED"/>
    <property type="match status" value="1"/>
</dbReference>
<protein>
    <submittedName>
        <fullName evidence="2">Putative rmlC-like jelly roll protein</fullName>
    </submittedName>
</protein>
<dbReference type="Gramene" id="PRQ16557">
    <property type="protein sequence ID" value="PRQ16557"/>
    <property type="gene ID" value="RchiOBHm_Chr7g0185521"/>
</dbReference>
<comment type="caution">
    <text evidence="2">The sequence shown here is derived from an EMBL/GenBank/DDBJ whole genome shotgun (WGS) entry which is preliminary data.</text>
</comment>
<name>A0A2P6P3P7_ROSCH</name>